<feature type="transmembrane region" description="Helical" evidence="8">
    <location>
        <begin position="193"/>
        <end position="215"/>
    </location>
</feature>
<dbReference type="EMBL" id="JACEIK010000281">
    <property type="protein sequence ID" value="MCD7454006.1"/>
    <property type="molecule type" value="Genomic_DNA"/>
</dbReference>
<reference evidence="9 10" key="1">
    <citation type="journal article" date="2021" name="BMC Genomics">
        <title>Datura genome reveals duplications of psychoactive alkaloid biosynthetic genes and high mutation rate following tissue culture.</title>
        <authorList>
            <person name="Rajewski A."/>
            <person name="Carter-House D."/>
            <person name="Stajich J."/>
            <person name="Litt A."/>
        </authorList>
    </citation>
    <scope>NUCLEOTIDE SEQUENCE [LARGE SCALE GENOMIC DNA]</scope>
    <source>
        <strain evidence="9">AR-01</strain>
    </source>
</reference>
<evidence type="ECO:0000256" key="6">
    <source>
        <dbReference type="ARBA" id="ARBA00022989"/>
    </source>
</evidence>
<feature type="transmembrane region" description="Helical" evidence="8">
    <location>
        <begin position="20"/>
        <end position="41"/>
    </location>
</feature>
<organism evidence="9 10">
    <name type="scientific">Datura stramonium</name>
    <name type="common">Jimsonweed</name>
    <name type="synonym">Common thornapple</name>
    <dbReference type="NCBI Taxonomy" id="4076"/>
    <lineage>
        <taxon>Eukaryota</taxon>
        <taxon>Viridiplantae</taxon>
        <taxon>Streptophyta</taxon>
        <taxon>Embryophyta</taxon>
        <taxon>Tracheophyta</taxon>
        <taxon>Spermatophyta</taxon>
        <taxon>Magnoliopsida</taxon>
        <taxon>eudicotyledons</taxon>
        <taxon>Gunneridae</taxon>
        <taxon>Pentapetalae</taxon>
        <taxon>asterids</taxon>
        <taxon>lamiids</taxon>
        <taxon>Solanales</taxon>
        <taxon>Solanaceae</taxon>
        <taxon>Solanoideae</taxon>
        <taxon>Datureae</taxon>
        <taxon>Datura</taxon>
    </lineage>
</organism>
<sequence length="224" mass="24572">MGTSNGGSGLFLSISPLKALILHLICGFGLAPPFLAAHHIYSINLTTRPSQTLFLIWGFVAPVVILLFSHLRQDRKQCSYIQAVGRGFLGLLAGAIVNALGAIILGTPVSFEYFRKTLNWSLLMSSFTFVPVACAFGSSWTNWHNIFAETKAFSFVDCMIRLPAYGAVIGAWLGAWPMPLDWERPWQEWPICVTYGAMGGYLVGLVTSLVCIITCGRQQHLKGE</sequence>
<evidence type="ECO:0000256" key="5">
    <source>
        <dbReference type="ARBA" id="ARBA00022824"/>
    </source>
</evidence>
<evidence type="ECO:0000256" key="3">
    <source>
        <dbReference type="ARBA" id="ARBA00022502"/>
    </source>
</evidence>
<evidence type="ECO:0000256" key="1">
    <source>
        <dbReference type="ARBA" id="ARBA00004477"/>
    </source>
</evidence>
<evidence type="ECO:0000256" key="7">
    <source>
        <dbReference type="ARBA" id="ARBA00023136"/>
    </source>
</evidence>
<protein>
    <recommendedName>
        <fullName evidence="11">Phosphatidylinositol-glycan biosynthesis class F protein</fullName>
    </recommendedName>
</protein>
<proteinExistence type="predicted"/>
<evidence type="ECO:0000256" key="8">
    <source>
        <dbReference type="SAM" id="Phobius"/>
    </source>
</evidence>
<name>A0ABS8S4G0_DATST</name>
<evidence type="ECO:0000313" key="10">
    <source>
        <dbReference type="Proteomes" id="UP000823775"/>
    </source>
</evidence>
<comment type="caution">
    <text evidence="9">The sequence shown here is derived from an EMBL/GenBank/DDBJ whole genome shotgun (WGS) entry which is preliminary data.</text>
</comment>
<keyword evidence="4 8" id="KW-0812">Transmembrane</keyword>
<feature type="transmembrane region" description="Helical" evidence="8">
    <location>
        <begin position="83"/>
        <end position="106"/>
    </location>
</feature>
<comment type="pathway">
    <text evidence="2">Glycolipid biosynthesis; glycosylphosphatidylinositol-anchor biosynthesis.</text>
</comment>
<keyword evidence="10" id="KW-1185">Reference proteome</keyword>
<evidence type="ECO:0008006" key="11">
    <source>
        <dbReference type="Google" id="ProtNLM"/>
    </source>
</evidence>
<keyword evidence="6 8" id="KW-1133">Transmembrane helix</keyword>
<evidence type="ECO:0000256" key="2">
    <source>
        <dbReference type="ARBA" id="ARBA00004687"/>
    </source>
</evidence>
<feature type="transmembrane region" description="Helical" evidence="8">
    <location>
        <begin position="152"/>
        <end position="173"/>
    </location>
</feature>
<accession>A0ABS8S4G0</accession>
<comment type="subcellular location">
    <subcellularLocation>
        <location evidence="1">Endoplasmic reticulum membrane</location>
        <topology evidence="1">Multi-pass membrane protein</topology>
    </subcellularLocation>
</comment>
<feature type="transmembrane region" description="Helical" evidence="8">
    <location>
        <begin position="118"/>
        <end position="140"/>
    </location>
</feature>
<dbReference type="InterPro" id="IPR009580">
    <property type="entry name" value="GPI_biosynthesis_protein_Pig-F"/>
</dbReference>
<evidence type="ECO:0000256" key="4">
    <source>
        <dbReference type="ARBA" id="ARBA00022692"/>
    </source>
</evidence>
<dbReference type="Pfam" id="PF06699">
    <property type="entry name" value="PIG-F"/>
    <property type="match status" value="1"/>
</dbReference>
<keyword evidence="3" id="KW-0337">GPI-anchor biosynthesis</keyword>
<keyword evidence="5" id="KW-0256">Endoplasmic reticulum</keyword>
<keyword evidence="7 8" id="KW-0472">Membrane</keyword>
<feature type="transmembrane region" description="Helical" evidence="8">
    <location>
        <begin position="53"/>
        <end position="71"/>
    </location>
</feature>
<dbReference type="Proteomes" id="UP000823775">
    <property type="component" value="Unassembled WGS sequence"/>
</dbReference>
<evidence type="ECO:0000313" key="9">
    <source>
        <dbReference type="EMBL" id="MCD7454006.1"/>
    </source>
</evidence>
<gene>
    <name evidence="9" type="ORF">HAX54_023202</name>
</gene>